<organism evidence="1 2">
    <name type="scientific">Flexistipes sinusarabici</name>
    <dbReference type="NCBI Taxonomy" id="2352"/>
    <lineage>
        <taxon>Bacteria</taxon>
        <taxon>Pseudomonadati</taxon>
        <taxon>Deferribacterota</taxon>
        <taxon>Deferribacteres</taxon>
        <taxon>Deferribacterales</taxon>
        <taxon>Flexistipitaceae</taxon>
        <taxon>Flexistipes</taxon>
    </lineage>
</organism>
<reference evidence="1 2" key="1">
    <citation type="submission" date="2019-08" db="EMBL/GenBank/DDBJ databases">
        <title>Genomic characterization of a novel candidate phylum (ARYD3) from a high temperature, high salinity tertiary oil reservoir in north central Oklahoma, USA.</title>
        <authorList>
            <person name="Youssef N.H."/>
            <person name="Yadav A."/>
            <person name="Elshahed M.S."/>
        </authorList>
    </citation>
    <scope>NUCLEOTIDE SEQUENCE [LARGE SCALE GENOMIC DNA]</scope>
    <source>
        <strain evidence="1">ARYD1</strain>
    </source>
</reference>
<comment type="caution">
    <text evidence="1">The sequence shown here is derived from an EMBL/GenBank/DDBJ whole genome shotgun (WGS) entry which is preliminary data.</text>
</comment>
<protein>
    <submittedName>
        <fullName evidence="1">Uncharacterized protein</fullName>
    </submittedName>
</protein>
<sequence length="78" mass="9005">MSTKTRHSAQDTLNLSMELRARLDSIQYKNLRRLNDFSSDIMQLWMSDSLVGVNKVTNNLPWKLLPACLVTEILQINN</sequence>
<gene>
    <name evidence="1" type="ORF">FXF49_00795</name>
</gene>
<dbReference type="RefSeq" id="WP_303700012.1">
    <property type="nucleotide sequence ID" value="NZ_VSIV01000023.1"/>
</dbReference>
<dbReference type="AlphaFoldDB" id="A0A5D0MW70"/>
<evidence type="ECO:0000313" key="2">
    <source>
        <dbReference type="Proteomes" id="UP000323337"/>
    </source>
</evidence>
<evidence type="ECO:0000313" key="1">
    <source>
        <dbReference type="EMBL" id="TYB36235.1"/>
    </source>
</evidence>
<name>A0A5D0MW70_FLESI</name>
<dbReference type="EMBL" id="VSIV01000023">
    <property type="protein sequence ID" value="TYB36235.1"/>
    <property type="molecule type" value="Genomic_DNA"/>
</dbReference>
<dbReference type="Proteomes" id="UP000323337">
    <property type="component" value="Unassembled WGS sequence"/>
</dbReference>
<proteinExistence type="predicted"/>
<accession>A0A5D0MW70</accession>